<keyword evidence="4" id="KW-1185">Reference proteome</keyword>
<dbReference type="EMBL" id="JAOAOG010000103">
    <property type="protein sequence ID" value="KAJ6248854.1"/>
    <property type="molecule type" value="Genomic_DNA"/>
</dbReference>
<evidence type="ECO:0000313" key="4">
    <source>
        <dbReference type="Proteomes" id="UP001150062"/>
    </source>
</evidence>
<evidence type="ECO:0008006" key="5">
    <source>
        <dbReference type="Google" id="ProtNLM"/>
    </source>
</evidence>
<name>A0ABQ8YW61_9EUKA</name>
<comment type="caution">
    <text evidence="3">The sequence shown here is derived from an EMBL/GenBank/DDBJ whole genome shotgun (WGS) entry which is preliminary data.</text>
</comment>
<sequence>MKTNFPQEINTSKKGINFFHFNCFQLYQQFGHYLQQNYQSNESFRLEYDIPNFLQKFVPDLRSNVERQLQTVIRVMIQNGLIVPKESLGVKQDCFCLSVNWKQELSKIQPNHFSNSKPVYDIFSLQKDQNTRKDVEKRTISMLSLLTIQSLNNGINTREKITQETGYARQRICTVLSIFKGLGIVQEKKKKNRVLKIDQKQNQSLLSIHDLSQKVLELRNKRRKLNAKMKNLVSQLDTKVDKQDITQLRYSKWFNQYTGNYFSRKEKFVTIMKKANSSSNKIILINQKPLPYPHIRSYLGFCSTLNCSQFSEMYESSTIRIPLKKTKEQKNNSKKKNNSEKNIKKVIVIKTRKRLQTKAKKLKIIDKQSLLPSQKLFSQDYDDILHAAHLIISISPSSRKRNERRIQTKAESIKELHSKKNSKPRSSNINTGPNGLRLKNMRRGVQNKIPNCPIIKPVLLKQQRRDSKPMNNQDQLNHTICNDKEDMVNKPQLENIRQKNHTIINEKKNKVSSLQSLDISQLIKQFNSETTFNKQFKY</sequence>
<feature type="compositionally biased region" description="Polar residues" evidence="2">
    <location>
        <begin position="424"/>
        <end position="433"/>
    </location>
</feature>
<evidence type="ECO:0000313" key="3">
    <source>
        <dbReference type="EMBL" id="KAJ6248854.1"/>
    </source>
</evidence>
<feature type="coiled-coil region" evidence="1">
    <location>
        <begin position="208"/>
        <end position="235"/>
    </location>
</feature>
<organism evidence="3 4">
    <name type="scientific">Anaeramoeba flamelloides</name>
    <dbReference type="NCBI Taxonomy" id="1746091"/>
    <lineage>
        <taxon>Eukaryota</taxon>
        <taxon>Metamonada</taxon>
        <taxon>Anaeramoebidae</taxon>
        <taxon>Anaeramoeba</taxon>
    </lineage>
</organism>
<keyword evidence="1" id="KW-0175">Coiled coil</keyword>
<feature type="region of interest" description="Disordered" evidence="2">
    <location>
        <begin position="411"/>
        <end position="438"/>
    </location>
</feature>
<reference evidence="3" key="1">
    <citation type="submission" date="2022-08" db="EMBL/GenBank/DDBJ databases">
        <title>Novel sulfate-reducing endosymbionts in the free-living metamonad Anaeramoeba.</title>
        <authorList>
            <person name="Jerlstrom-Hultqvist J."/>
            <person name="Cepicka I."/>
            <person name="Gallot-Lavallee L."/>
            <person name="Salas-Leiva D."/>
            <person name="Curtis B.A."/>
            <person name="Zahonova K."/>
            <person name="Pipaliya S."/>
            <person name="Dacks J."/>
            <person name="Roger A.J."/>
        </authorList>
    </citation>
    <scope>NUCLEOTIDE SEQUENCE</scope>
    <source>
        <strain evidence="3">Schooner1</strain>
    </source>
</reference>
<proteinExistence type="predicted"/>
<evidence type="ECO:0000256" key="1">
    <source>
        <dbReference type="SAM" id="Coils"/>
    </source>
</evidence>
<evidence type="ECO:0000256" key="2">
    <source>
        <dbReference type="SAM" id="MobiDB-lite"/>
    </source>
</evidence>
<gene>
    <name evidence="3" type="ORF">M0813_00007</name>
</gene>
<dbReference type="Proteomes" id="UP001150062">
    <property type="component" value="Unassembled WGS sequence"/>
</dbReference>
<accession>A0ABQ8YW61</accession>
<protein>
    <recommendedName>
        <fullName evidence="5">B-block binding subunit of TFIIIC domain-containing protein</fullName>
    </recommendedName>
</protein>